<feature type="non-terminal residue" evidence="1">
    <location>
        <position position="142"/>
    </location>
</feature>
<comment type="caution">
    <text evidence="1">The sequence shown here is derived from an EMBL/GenBank/DDBJ whole genome shotgun (WGS) entry which is preliminary data.</text>
</comment>
<sequence length="142" mass="16854">TIYKSESICSDNSEKIEDRQFTNDANYEVSYLVYNTMKNIINSSERTSFFIEKILKLRENLKYSLIIETSYKSQISCSNYKLRNNKIDQNIYSTLFYCRSNRMINDNFSQSHNFEVIKITENLPSLHNNQFYKVPSPENLII</sequence>
<name>A0ACA9QS96_9GLOM</name>
<gene>
    <name evidence="1" type="ORF">RPERSI_LOCUS15490</name>
</gene>
<evidence type="ECO:0000313" key="2">
    <source>
        <dbReference type="Proteomes" id="UP000789920"/>
    </source>
</evidence>
<protein>
    <submittedName>
        <fullName evidence="1">27295_t:CDS:1</fullName>
    </submittedName>
</protein>
<dbReference type="EMBL" id="CAJVQC010037253">
    <property type="protein sequence ID" value="CAG8763327.1"/>
    <property type="molecule type" value="Genomic_DNA"/>
</dbReference>
<keyword evidence="2" id="KW-1185">Reference proteome</keyword>
<proteinExistence type="predicted"/>
<evidence type="ECO:0000313" key="1">
    <source>
        <dbReference type="EMBL" id="CAG8763327.1"/>
    </source>
</evidence>
<accession>A0ACA9QS96</accession>
<reference evidence="1" key="1">
    <citation type="submission" date="2021-06" db="EMBL/GenBank/DDBJ databases">
        <authorList>
            <person name="Kallberg Y."/>
            <person name="Tangrot J."/>
            <person name="Rosling A."/>
        </authorList>
    </citation>
    <scope>NUCLEOTIDE SEQUENCE</scope>
    <source>
        <strain evidence="1">MA461A</strain>
    </source>
</reference>
<feature type="non-terminal residue" evidence="1">
    <location>
        <position position="1"/>
    </location>
</feature>
<organism evidence="1 2">
    <name type="scientific">Racocetra persica</name>
    <dbReference type="NCBI Taxonomy" id="160502"/>
    <lineage>
        <taxon>Eukaryota</taxon>
        <taxon>Fungi</taxon>
        <taxon>Fungi incertae sedis</taxon>
        <taxon>Mucoromycota</taxon>
        <taxon>Glomeromycotina</taxon>
        <taxon>Glomeromycetes</taxon>
        <taxon>Diversisporales</taxon>
        <taxon>Gigasporaceae</taxon>
        <taxon>Racocetra</taxon>
    </lineage>
</organism>
<dbReference type="Proteomes" id="UP000789920">
    <property type="component" value="Unassembled WGS sequence"/>
</dbReference>